<feature type="signal peptide" evidence="3">
    <location>
        <begin position="1"/>
        <end position="21"/>
    </location>
</feature>
<feature type="region of interest" description="Disordered" evidence="1">
    <location>
        <begin position="348"/>
        <end position="391"/>
    </location>
</feature>
<feature type="transmembrane region" description="Helical" evidence="2">
    <location>
        <begin position="671"/>
        <end position="689"/>
    </location>
</feature>
<evidence type="ECO:0000313" key="5">
    <source>
        <dbReference type="Proteomes" id="UP001283341"/>
    </source>
</evidence>
<gene>
    <name evidence="4" type="ORF">B0H66DRAFT_290813</name>
</gene>
<protein>
    <submittedName>
        <fullName evidence="4">Uncharacterized protein</fullName>
    </submittedName>
</protein>
<evidence type="ECO:0000256" key="2">
    <source>
        <dbReference type="SAM" id="Phobius"/>
    </source>
</evidence>
<comment type="caution">
    <text evidence="4">The sequence shown here is derived from an EMBL/GenBank/DDBJ whole genome shotgun (WGS) entry which is preliminary data.</text>
</comment>
<keyword evidence="5" id="KW-1185">Reference proteome</keyword>
<keyword evidence="3" id="KW-0732">Signal</keyword>
<keyword evidence="2" id="KW-0472">Membrane</keyword>
<feature type="chain" id="PRO_5042033014" evidence="3">
    <location>
        <begin position="22"/>
        <end position="690"/>
    </location>
</feature>
<reference evidence="4" key="1">
    <citation type="journal article" date="2023" name="Mol. Phylogenet. Evol.">
        <title>Genome-scale phylogeny and comparative genomics of the fungal order Sordariales.</title>
        <authorList>
            <person name="Hensen N."/>
            <person name="Bonometti L."/>
            <person name="Westerberg I."/>
            <person name="Brannstrom I.O."/>
            <person name="Guillou S."/>
            <person name="Cros-Aarteil S."/>
            <person name="Calhoun S."/>
            <person name="Haridas S."/>
            <person name="Kuo A."/>
            <person name="Mondo S."/>
            <person name="Pangilinan J."/>
            <person name="Riley R."/>
            <person name="LaButti K."/>
            <person name="Andreopoulos B."/>
            <person name="Lipzen A."/>
            <person name="Chen C."/>
            <person name="Yan M."/>
            <person name="Daum C."/>
            <person name="Ng V."/>
            <person name="Clum A."/>
            <person name="Steindorff A."/>
            <person name="Ohm R.A."/>
            <person name="Martin F."/>
            <person name="Silar P."/>
            <person name="Natvig D.O."/>
            <person name="Lalanne C."/>
            <person name="Gautier V."/>
            <person name="Ament-Velasquez S.L."/>
            <person name="Kruys A."/>
            <person name="Hutchinson M.I."/>
            <person name="Powell A.J."/>
            <person name="Barry K."/>
            <person name="Miller A.N."/>
            <person name="Grigoriev I.V."/>
            <person name="Debuchy R."/>
            <person name="Gladieux P."/>
            <person name="Hiltunen Thoren M."/>
            <person name="Johannesson H."/>
        </authorList>
    </citation>
    <scope>NUCLEOTIDE SEQUENCE</scope>
    <source>
        <strain evidence="4">CBS 118394</strain>
    </source>
</reference>
<proteinExistence type="predicted"/>
<keyword evidence="2" id="KW-0812">Transmembrane</keyword>
<feature type="compositionally biased region" description="Gly residues" evidence="1">
    <location>
        <begin position="367"/>
        <end position="386"/>
    </location>
</feature>
<evidence type="ECO:0000313" key="4">
    <source>
        <dbReference type="EMBL" id="KAK3316309.1"/>
    </source>
</evidence>
<feature type="region of interest" description="Disordered" evidence="1">
    <location>
        <begin position="435"/>
        <end position="463"/>
    </location>
</feature>
<dbReference type="Gene3D" id="3.90.280.10">
    <property type="entry name" value="PEBP-like"/>
    <property type="match status" value="1"/>
</dbReference>
<name>A0AAE0M391_9PEZI</name>
<dbReference type="InterPro" id="IPR036610">
    <property type="entry name" value="PEBP-like_sf"/>
</dbReference>
<evidence type="ECO:0000256" key="3">
    <source>
        <dbReference type="SAM" id="SignalP"/>
    </source>
</evidence>
<accession>A0AAE0M391</accession>
<organism evidence="4 5">
    <name type="scientific">Apodospora peruviana</name>
    <dbReference type="NCBI Taxonomy" id="516989"/>
    <lineage>
        <taxon>Eukaryota</taxon>
        <taxon>Fungi</taxon>
        <taxon>Dikarya</taxon>
        <taxon>Ascomycota</taxon>
        <taxon>Pezizomycotina</taxon>
        <taxon>Sordariomycetes</taxon>
        <taxon>Sordariomycetidae</taxon>
        <taxon>Sordariales</taxon>
        <taxon>Lasiosphaeriaceae</taxon>
        <taxon>Apodospora</taxon>
    </lineage>
</organism>
<dbReference type="EMBL" id="JAUEDM010000005">
    <property type="protein sequence ID" value="KAK3316309.1"/>
    <property type="molecule type" value="Genomic_DNA"/>
</dbReference>
<feature type="compositionally biased region" description="Polar residues" evidence="1">
    <location>
        <begin position="454"/>
        <end position="463"/>
    </location>
</feature>
<reference evidence="4" key="2">
    <citation type="submission" date="2023-06" db="EMBL/GenBank/DDBJ databases">
        <authorList>
            <consortium name="Lawrence Berkeley National Laboratory"/>
            <person name="Haridas S."/>
            <person name="Hensen N."/>
            <person name="Bonometti L."/>
            <person name="Westerberg I."/>
            <person name="Brannstrom I.O."/>
            <person name="Guillou S."/>
            <person name="Cros-Aarteil S."/>
            <person name="Calhoun S."/>
            <person name="Kuo A."/>
            <person name="Mondo S."/>
            <person name="Pangilinan J."/>
            <person name="Riley R."/>
            <person name="Labutti K."/>
            <person name="Andreopoulos B."/>
            <person name="Lipzen A."/>
            <person name="Chen C."/>
            <person name="Yanf M."/>
            <person name="Daum C."/>
            <person name="Ng V."/>
            <person name="Clum A."/>
            <person name="Steindorff A."/>
            <person name="Ohm R."/>
            <person name="Martin F."/>
            <person name="Silar P."/>
            <person name="Natvig D."/>
            <person name="Lalanne C."/>
            <person name="Gautier V."/>
            <person name="Ament-Velasquez S.L."/>
            <person name="Kruys A."/>
            <person name="Hutchinson M.I."/>
            <person name="Powell A.J."/>
            <person name="Barry K."/>
            <person name="Miller A.N."/>
            <person name="Grigoriev I.V."/>
            <person name="Debuchy R."/>
            <person name="Gladieux P."/>
            <person name="Thoren M.H."/>
            <person name="Johannesson H."/>
        </authorList>
    </citation>
    <scope>NUCLEOTIDE SEQUENCE</scope>
    <source>
        <strain evidence="4">CBS 118394</strain>
    </source>
</reference>
<keyword evidence="2" id="KW-1133">Transmembrane helix</keyword>
<dbReference type="Proteomes" id="UP001283341">
    <property type="component" value="Unassembled WGS sequence"/>
</dbReference>
<feature type="compositionally biased region" description="Low complexity" evidence="1">
    <location>
        <begin position="352"/>
        <end position="366"/>
    </location>
</feature>
<feature type="compositionally biased region" description="Low complexity" evidence="1">
    <location>
        <begin position="435"/>
        <end position="444"/>
    </location>
</feature>
<dbReference type="AlphaFoldDB" id="A0AAE0M391"/>
<sequence length="690" mass="69279">MRSLISLSLSVAAIIISFVSGAESTSHEAQGWIPESGKADNLVLSMGESKYSTAGTQCQLQDISEEPILSYSHAKPNRTYMAAGLSYSVPMTSDVTADTVDIAGMFSQDSVYLSWMQTSLHNRQNTSTLLDSDMDPLVPMTVPNSTCSDITVLIVLLFVQPHPLLMEDCYTKQFPEMEKDASKRKDFKFQDFWRSSAMGELKAVTWLIIKPDAGLNCSTISPGDGSGGSGGGSSGEACPATESVITTVTDGTTAIITTAIPCSTPPVTTDCPLTDSVVTTVIDGQTTTLTVSATSCTSAVTTQPVGGGGSCESRIDGVGVPITTTLETVVGGTTKTVTTTLSCMPDKTTLIPPVTTMPPTETTPPGGQEGQVGGVGGSSAGGGSSGGAVQPTTITTVINGTSTTITQTVPPSGGSSGSAVQTTCITTVIDGTTTTITTTVPPSGGSVGGGSTTMMQPPSQTGGDCTKCNAQNGGYTTVVTTRTSLVTLTVTKSGAPSTTVETSTCVETLTVPVNQGGAAYTTTPATTDPTVVQSPDSTSSLVTTTSIITSLVTNSDGSVSTSLSTSIITVSAGVQVQAPGQQAGVNGTAGIGEGGADVSGVIAGVGSGSSSITFPLPSSSATTTTDTNTNLPSVNVVPTSNGGNSTKSGANGVPSSPVVQAAAGREEATPAMVLAAILLGSIASFYFAFL</sequence>
<evidence type="ECO:0000256" key="1">
    <source>
        <dbReference type="SAM" id="MobiDB-lite"/>
    </source>
</evidence>